<reference evidence="1 2" key="1">
    <citation type="submission" date="2017-07" db="EMBL/GenBank/DDBJ databases">
        <title>Flavobacterium cyanobacteriorum sp. nov., isolated from cyanobacterial aggregates in a eutrophic lake.</title>
        <authorList>
            <person name="Cai H."/>
        </authorList>
    </citation>
    <scope>NUCLEOTIDE SEQUENCE [LARGE SCALE GENOMIC DNA]</scope>
    <source>
        <strain evidence="1 2">TH021</strain>
    </source>
</reference>
<comment type="caution">
    <text evidence="1">The sequence shown here is derived from an EMBL/GenBank/DDBJ whole genome shotgun (WGS) entry which is preliminary data.</text>
</comment>
<dbReference type="AlphaFoldDB" id="A0A255ZSP8"/>
<dbReference type="Proteomes" id="UP000216605">
    <property type="component" value="Unassembled WGS sequence"/>
</dbReference>
<evidence type="ECO:0000313" key="1">
    <source>
        <dbReference type="EMBL" id="OYQ43750.1"/>
    </source>
</evidence>
<sequence length="79" mass="9153">MPQNPTPVARRYYPRLSEIVTVDNLPEFLSFVQDGLNEIFEKIHYKNLQYSKSYRGDAAFYSLDIISAKKIALPLPGRF</sequence>
<dbReference type="OrthoDB" id="1205007at2"/>
<dbReference type="EMBL" id="NOXV01000170">
    <property type="protein sequence ID" value="OYQ43750.1"/>
    <property type="molecule type" value="Genomic_DNA"/>
</dbReference>
<protein>
    <submittedName>
        <fullName evidence="1">Uncharacterized protein</fullName>
    </submittedName>
</protein>
<gene>
    <name evidence="1" type="ORF">CHU92_03020</name>
</gene>
<keyword evidence="2" id="KW-1185">Reference proteome</keyword>
<name>A0A255ZSP8_9FLAO</name>
<proteinExistence type="predicted"/>
<accession>A0A255ZSP8</accession>
<evidence type="ECO:0000313" key="2">
    <source>
        <dbReference type="Proteomes" id="UP000216605"/>
    </source>
</evidence>
<organism evidence="1 2">
    <name type="scientific">Flavobacterium cyanobacteriorum</name>
    <dbReference type="NCBI Taxonomy" id="2022802"/>
    <lineage>
        <taxon>Bacteria</taxon>
        <taxon>Pseudomonadati</taxon>
        <taxon>Bacteroidota</taxon>
        <taxon>Flavobacteriia</taxon>
        <taxon>Flavobacteriales</taxon>
        <taxon>Flavobacteriaceae</taxon>
        <taxon>Flavobacterium</taxon>
    </lineage>
</organism>
<dbReference type="RefSeq" id="WP_094412469.1">
    <property type="nucleotide sequence ID" value="NZ_NOXV01000170.1"/>
</dbReference>